<evidence type="ECO:0000313" key="4">
    <source>
        <dbReference type="EMBL" id="GIF23271.1"/>
    </source>
</evidence>
<dbReference type="Pfam" id="PF10099">
    <property type="entry name" value="RskA_C"/>
    <property type="match status" value="1"/>
</dbReference>
<dbReference type="RefSeq" id="WP_203811178.1">
    <property type="nucleotide sequence ID" value="NZ_BOMY01000039.1"/>
</dbReference>
<protein>
    <recommendedName>
        <fullName evidence="3">Anti-sigma K factor RskA C-terminal domain-containing protein</fullName>
    </recommendedName>
</protein>
<reference evidence="4" key="1">
    <citation type="submission" date="2021-01" db="EMBL/GenBank/DDBJ databases">
        <title>Whole genome shotgun sequence of Actinoplanes tereljensis NBRC 105297.</title>
        <authorList>
            <person name="Komaki H."/>
            <person name="Tamura T."/>
        </authorList>
    </citation>
    <scope>NUCLEOTIDE SEQUENCE</scope>
    <source>
        <strain evidence="4">NBRC 105297</strain>
    </source>
</reference>
<feature type="compositionally biased region" description="Low complexity" evidence="1">
    <location>
        <begin position="94"/>
        <end position="103"/>
    </location>
</feature>
<gene>
    <name evidence="4" type="ORF">Ate02nite_60010</name>
</gene>
<feature type="transmembrane region" description="Helical" evidence="2">
    <location>
        <begin position="113"/>
        <end position="135"/>
    </location>
</feature>
<comment type="caution">
    <text evidence="4">The sequence shown here is derived from an EMBL/GenBank/DDBJ whole genome shotgun (WGS) entry which is preliminary data.</text>
</comment>
<evidence type="ECO:0000256" key="1">
    <source>
        <dbReference type="SAM" id="MobiDB-lite"/>
    </source>
</evidence>
<feature type="domain" description="Anti-sigma K factor RskA C-terminal" evidence="3">
    <location>
        <begin position="122"/>
        <end position="237"/>
    </location>
</feature>
<evidence type="ECO:0000259" key="3">
    <source>
        <dbReference type="Pfam" id="PF10099"/>
    </source>
</evidence>
<dbReference type="InterPro" id="IPR018764">
    <property type="entry name" value="RskA_C"/>
</dbReference>
<organism evidence="4 5">
    <name type="scientific">Paractinoplanes tereljensis</name>
    <dbReference type="NCBI Taxonomy" id="571912"/>
    <lineage>
        <taxon>Bacteria</taxon>
        <taxon>Bacillati</taxon>
        <taxon>Actinomycetota</taxon>
        <taxon>Actinomycetes</taxon>
        <taxon>Micromonosporales</taxon>
        <taxon>Micromonosporaceae</taxon>
        <taxon>Paractinoplanes</taxon>
    </lineage>
</organism>
<evidence type="ECO:0000313" key="5">
    <source>
        <dbReference type="Proteomes" id="UP000623608"/>
    </source>
</evidence>
<feature type="region of interest" description="Disordered" evidence="1">
    <location>
        <begin position="78"/>
        <end position="107"/>
    </location>
</feature>
<dbReference type="EMBL" id="BOMY01000039">
    <property type="protein sequence ID" value="GIF23271.1"/>
    <property type="molecule type" value="Genomic_DNA"/>
</dbReference>
<keyword evidence="2" id="KW-0812">Transmembrane</keyword>
<name>A0A919TUW6_9ACTN</name>
<keyword evidence="2" id="KW-0472">Membrane</keyword>
<dbReference type="Proteomes" id="UP000623608">
    <property type="component" value="Unassembled WGS sequence"/>
</dbReference>
<keyword evidence="5" id="KW-1185">Reference proteome</keyword>
<proteinExistence type="predicted"/>
<dbReference type="GO" id="GO:0005886">
    <property type="term" value="C:plasma membrane"/>
    <property type="evidence" value="ECO:0007669"/>
    <property type="project" value="InterPro"/>
</dbReference>
<sequence>MPHLDPERLVLIALGEQDPDASETGHLRTCDICDADLAATRATVTIGRQSQHVRDLPAPSEDLWTRIAAAAFETPETQVAPNDAAPRDDAAGLRSFTSAATGRSRARARRPRWRLPVAVGAAVVLAAVAAAAVTWSRRPAAERIVAEADLVAQPAAPAAAKGRATIVDTGHGLEMRVAMSGMPTTGGYYSVWLYDGRSVMVPIGSPGSAALNVPAAASDLTRFSIVDVSTQQLGQQQHGTSMLQGRLRQ</sequence>
<keyword evidence="2" id="KW-1133">Transmembrane helix</keyword>
<evidence type="ECO:0000256" key="2">
    <source>
        <dbReference type="SAM" id="Phobius"/>
    </source>
</evidence>
<dbReference type="AlphaFoldDB" id="A0A919TUW6"/>
<accession>A0A919TUW6</accession>